<dbReference type="EMBL" id="BAAABW010000012">
    <property type="protein sequence ID" value="GAA0344263.1"/>
    <property type="molecule type" value="Genomic_DNA"/>
</dbReference>
<gene>
    <name evidence="2" type="ORF">GCM10010319_20530</name>
</gene>
<organism evidence="2 3">
    <name type="scientific">Streptomyces blastmyceticus</name>
    <dbReference type="NCBI Taxonomy" id="68180"/>
    <lineage>
        <taxon>Bacteria</taxon>
        <taxon>Bacillati</taxon>
        <taxon>Actinomycetota</taxon>
        <taxon>Actinomycetes</taxon>
        <taxon>Kitasatosporales</taxon>
        <taxon>Streptomycetaceae</taxon>
        <taxon>Streptomyces</taxon>
    </lineage>
</organism>
<protein>
    <submittedName>
        <fullName evidence="2">Uncharacterized protein</fullName>
    </submittedName>
</protein>
<evidence type="ECO:0000313" key="2">
    <source>
        <dbReference type="EMBL" id="GAA0344263.1"/>
    </source>
</evidence>
<comment type="caution">
    <text evidence="2">The sequence shown here is derived from an EMBL/GenBank/DDBJ whole genome shotgun (WGS) entry which is preliminary data.</text>
</comment>
<evidence type="ECO:0000313" key="3">
    <source>
        <dbReference type="Proteomes" id="UP001500063"/>
    </source>
</evidence>
<sequence>MNPAAAPDAAAGFRPTHVVPPDGLPTWTAPDAAVPTEPLDPLLPVRLLDRRGDWGQVLCSNGWTAWIDSRPLVPLPQGPPAAGGPLTRTADARRLLARAEETLGAYHRAVADLAAGRTDAETFRRSTEGLRIGAVVDGDAVWLYDPDADHWCYCDGTATALLAPVGPAAPRSASGSDPDEATRIAGPGEG</sequence>
<reference evidence="2 3" key="1">
    <citation type="journal article" date="2019" name="Int. J. Syst. Evol. Microbiol.">
        <title>The Global Catalogue of Microorganisms (GCM) 10K type strain sequencing project: providing services to taxonomists for standard genome sequencing and annotation.</title>
        <authorList>
            <consortium name="The Broad Institute Genomics Platform"/>
            <consortium name="The Broad Institute Genome Sequencing Center for Infectious Disease"/>
            <person name="Wu L."/>
            <person name="Ma J."/>
        </authorList>
    </citation>
    <scope>NUCLEOTIDE SEQUENCE [LARGE SCALE GENOMIC DNA]</scope>
    <source>
        <strain evidence="2 3">JCM 4565</strain>
    </source>
</reference>
<feature type="region of interest" description="Disordered" evidence="1">
    <location>
        <begin position="167"/>
        <end position="190"/>
    </location>
</feature>
<keyword evidence="3" id="KW-1185">Reference proteome</keyword>
<dbReference type="RefSeq" id="WP_344117439.1">
    <property type="nucleotide sequence ID" value="NZ_BAAABW010000012.1"/>
</dbReference>
<evidence type="ECO:0000256" key="1">
    <source>
        <dbReference type="SAM" id="MobiDB-lite"/>
    </source>
</evidence>
<dbReference type="Proteomes" id="UP001500063">
    <property type="component" value="Unassembled WGS sequence"/>
</dbReference>
<name>A0ABN0WQK8_9ACTN</name>
<accession>A0ABN0WQK8</accession>
<proteinExistence type="predicted"/>